<evidence type="ECO:0000313" key="3">
    <source>
        <dbReference type="EMBL" id="EKF74347.1"/>
    </source>
</evidence>
<dbReference type="Pfam" id="PF16976">
    <property type="entry name" value="RcpC"/>
    <property type="match status" value="1"/>
</dbReference>
<gene>
    <name evidence="3" type="ORF">A11A3_09110</name>
</gene>
<dbReference type="EMBL" id="AMRJ01000012">
    <property type="protein sequence ID" value="EKF74347.1"/>
    <property type="molecule type" value="Genomic_DNA"/>
</dbReference>
<dbReference type="NCBIfam" id="TIGR03177">
    <property type="entry name" value="pilus_cpaB"/>
    <property type="match status" value="1"/>
</dbReference>
<proteinExistence type="predicted"/>
<name>L0WDU8_9GAMM</name>
<dbReference type="InterPro" id="IPR031571">
    <property type="entry name" value="RcpC_dom"/>
</dbReference>
<dbReference type="CDD" id="cd11614">
    <property type="entry name" value="SAF_CpaB_FlgA_like"/>
    <property type="match status" value="1"/>
</dbReference>
<dbReference type="InterPro" id="IPR013974">
    <property type="entry name" value="SAF"/>
</dbReference>
<comment type="caution">
    <text evidence="3">The sequence shown here is derived from an EMBL/GenBank/DDBJ whole genome shotgun (WGS) entry which is preliminary data.</text>
</comment>
<evidence type="ECO:0000259" key="2">
    <source>
        <dbReference type="SMART" id="SM00858"/>
    </source>
</evidence>
<organism evidence="3 4">
    <name type="scientific">Alcanivorax hongdengensis A-11-3</name>
    <dbReference type="NCBI Taxonomy" id="1177179"/>
    <lineage>
        <taxon>Bacteria</taxon>
        <taxon>Pseudomonadati</taxon>
        <taxon>Pseudomonadota</taxon>
        <taxon>Gammaproteobacteria</taxon>
        <taxon>Oceanospirillales</taxon>
        <taxon>Alcanivoracaceae</taxon>
        <taxon>Alcanivorax</taxon>
    </lineage>
</organism>
<protein>
    <recommendedName>
        <fullName evidence="2">SAF domain-containing protein</fullName>
    </recommendedName>
</protein>
<evidence type="ECO:0000256" key="1">
    <source>
        <dbReference type="SAM" id="MobiDB-lite"/>
    </source>
</evidence>
<evidence type="ECO:0000313" key="4">
    <source>
        <dbReference type="Proteomes" id="UP000010164"/>
    </source>
</evidence>
<dbReference type="eggNOG" id="COG3745">
    <property type="taxonomic scope" value="Bacteria"/>
</dbReference>
<dbReference type="PATRIC" id="fig|1177179.3.peg.1820"/>
<dbReference type="Pfam" id="PF08666">
    <property type="entry name" value="SAF"/>
    <property type="match status" value="1"/>
</dbReference>
<feature type="region of interest" description="Disordered" evidence="1">
    <location>
        <begin position="235"/>
        <end position="295"/>
    </location>
</feature>
<dbReference type="SMART" id="SM00858">
    <property type="entry name" value="SAF"/>
    <property type="match status" value="1"/>
</dbReference>
<reference evidence="3 4" key="1">
    <citation type="journal article" date="2012" name="J. Bacteriol.">
        <title>Genome Sequence of the Alkane-Degrading Bacterium Alcanivorax hongdengensis Type Strain A-11-3.</title>
        <authorList>
            <person name="Lai Q."/>
            <person name="Shao Z."/>
        </authorList>
    </citation>
    <scope>NUCLEOTIDE SEQUENCE [LARGE SCALE GENOMIC DNA]</scope>
    <source>
        <strain evidence="3 4">A-11-3</strain>
    </source>
</reference>
<dbReference type="STRING" id="1177179.A11A3_09110"/>
<sequence length="295" mass="31634">MGARWLYMLPALLLSVLAVILAVIGLSREPEPARGNNNDGVVMQVSEGNDTKALEHTYWVATHDLGIGTPIKKDDFRKVSVSVPLAQAVPEETAVEGQLLRRNVREGEILAKSHLEAGNRLAQAVPAGYRAFAIGIDNVTAVGGLLQPGDLVDVLADFRNGQDKEPTSMVLLSSLEVLAVNGQIEDAPEQKGGNDQRRGRNATAVLAVPRQDLVRLQLADANGSLRLAMAGDANRPKVADNAEPISKQGDPSMTTKLDALFPEKKKPVVHHRAAPNPGNKVEVYEGATSRSTYVH</sequence>
<dbReference type="AlphaFoldDB" id="L0WDU8"/>
<accession>L0WDU8</accession>
<feature type="domain" description="SAF" evidence="2">
    <location>
        <begin position="56"/>
        <end position="116"/>
    </location>
</feature>
<dbReference type="InterPro" id="IPR017592">
    <property type="entry name" value="Pilus_assmbl_Flp-typ_CpaB"/>
</dbReference>
<dbReference type="RefSeq" id="WP_008929000.1">
    <property type="nucleotide sequence ID" value="NZ_AMRJ01000012.1"/>
</dbReference>
<keyword evidence="4" id="KW-1185">Reference proteome</keyword>
<dbReference type="Proteomes" id="UP000010164">
    <property type="component" value="Unassembled WGS sequence"/>
</dbReference>